<evidence type="ECO:0000313" key="2">
    <source>
        <dbReference type="Proteomes" id="UP000264589"/>
    </source>
</evidence>
<dbReference type="Proteomes" id="UP000264589">
    <property type="component" value="Unassembled WGS sequence"/>
</dbReference>
<gene>
    <name evidence="1" type="ORF">DX908_11280</name>
</gene>
<dbReference type="InterPro" id="IPR008929">
    <property type="entry name" value="Chondroitin_lyas"/>
</dbReference>
<evidence type="ECO:0000313" key="1">
    <source>
        <dbReference type="EMBL" id="RFB05798.1"/>
    </source>
</evidence>
<protein>
    <recommendedName>
        <fullName evidence="3">Heparinase</fullName>
    </recommendedName>
</protein>
<reference evidence="1 2" key="1">
    <citation type="submission" date="2018-08" db="EMBL/GenBank/DDBJ databases">
        <title>Parvularcula sp. SM1705, isolated from surface water of the South Sea China.</title>
        <authorList>
            <person name="Sun L."/>
        </authorList>
    </citation>
    <scope>NUCLEOTIDE SEQUENCE [LARGE SCALE GENOMIC DNA]</scope>
    <source>
        <strain evidence="1 2">SM1705</strain>
    </source>
</reference>
<evidence type="ECO:0008006" key="3">
    <source>
        <dbReference type="Google" id="ProtNLM"/>
    </source>
</evidence>
<organism evidence="1 2">
    <name type="scientific">Parvularcula marina</name>
    <dbReference type="NCBI Taxonomy" id="2292771"/>
    <lineage>
        <taxon>Bacteria</taxon>
        <taxon>Pseudomonadati</taxon>
        <taxon>Pseudomonadota</taxon>
        <taxon>Alphaproteobacteria</taxon>
        <taxon>Parvularculales</taxon>
        <taxon>Parvularculaceae</taxon>
        <taxon>Parvularcula</taxon>
    </lineage>
</organism>
<dbReference type="OrthoDB" id="9787373at2"/>
<dbReference type="AlphaFoldDB" id="A0A371RK21"/>
<name>A0A371RK21_9PROT</name>
<proteinExistence type="predicted"/>
<accession>A0A371RK21</accession>
<dbReference type="Gene3D" id="1.50.10.100">
    <property type="entry name" value="Chondroitin AC/alginate lyase"/>
    <property type="match status" value="1"/>
</dbReference>
<keyword evidence="2" id="KW-1185">Reference proteome</keyword>
<comment type="caution">
    <text evidence="1">The sequence shown here is derived from an EMBL/GenBank/DDBJ whole genome shotgun (WGS) entry which is preliminary data.</text>
</comment>
<dbReference type="InParanoid" id="A0A371RK21"/>
<sequence length="485" mass="53083">MSKRPRESGRARFYHDVQLRGPIPQRLVFYPEVSAAPSEALIEAARAWTAEDDMSPGSLAAAESFHRFDWLPILAGAGEDGAEAIRKLTAFWLEQHGRFSPATWRATLCAPRVIRMLCHMDLLTNGMDGPMRAMILDSTARQARHLSRFLRRGKDKQRLPVVVARTLASLCLPEDRQIGTTDTPRLGQYLRPLAEGELPASWRHVNVALQETDDLFILSEAFDIRRLSAPPELDEALKVARLYIGGFLTGEGGMVQMPGRYAPDKAALHRIGPMIRPESAILLERMGYASLRDGDTLFMADLGKDQDLAGTGGIALTTGRTPLIVSCGAPSPAAIGIVDRMAAWADALNTPAAASGFDIPALAPSSFSRPSAQEMGLSWSSRRGTIQRKFELSESEHQLSVEEQIPTEKLDLRLHIGAGQAKLDEHGGVDIALDQGAGARLTIDGAKTQIEESVSAWPDGRIEKLYQIVMSPCGPAVRWRIKWGQ</sequence>
<dbReference type="RefSeq" id="WP_116392431.1">
    <property type="nucleotide sequence ID" value="NZ_QUQO01000001.1"/>
</dbReference>
<dbReference type="EMBL" id="QUQO01000001">
    <property type="protein sequence ID" value="RFB05798.1"/>
    <property type="molecule type" value="Genomic_DNA"/>
</dbReference>